<reference evidence="7 8" key="1">
    <citation type="submission" date="2021-11" db="EMBL/GenBank/DDBJ databases">
        <title>Draft genome sequence of Actinomycetospora sp. SF1 isolated from the rhizosphere soil.</title>
        <authorList>
            <person name="Duangmal K."/>
            <person name="Chantavorakit T."/>
        </authorList>
    </citation>
    <scope>NUCLEOTIDE SEQUENCE [LARGE SCALE GENOMIC DNA]</scope>
    <source>
        <strain evidence="7 8">TBRC 5722</strain>
    </source>
</reference>
<evidence type="ECO:0000256" key="2">
    <source>
        <dbReference type="ARBA" id="ARBA00012848"/>
    </source>
</evidence>
<keyword evidence="4" id="KW-0520">NAD</keyword>
<dbReference type="InterPro" id="IPR036291">
    <property type="entry name" value="NAD(P)-bd_dom_sf"/>
</dbReference>
<dbReference type="RefSeq" id="WP_230739999.1">
    <property type="nucleotide sequence ID" value="NZ_JAJNDB010000009.1"/>
</dbReference>
<dbReference type="InterPro" id="IPR020904">
    <property type="entry name" value="Sc_DH/Rdtase_CS"/>
</dbReference>
<evidence type="ECO:0000256" key="4">
    <source>
        <dbReference type="ARBA" id="ARBA00023027"/>
    </source>
</evidence>
<dbReference type="InterPro" id="IPR002347">
    <property type="entry name" value="SDR_fam"/>
</dbReference>
<evidence type="ECO:0000256" key="3">
    <source>
        <dbReference type="ARBA" id="ARBA00023002"/>
    </source>
</evidence>
<dbReference type="EMBL" id="JAJNDB010000009">
    <property type="protein sequence ID" value="MCD2197723.1"/>
    <property type="molecule type" value="Genomic_DNA"/>
</dbReference>
<comment type="catalytic activity">
    <reaction evidence="5">
        <text>(S)-acetoin + NAD(+) = diacetyl + NADH + H(+)</text>
        <dbReference type="Rhea" id="RHEA:27286"/>
        <dbReference type="ChEBI" id="CHEBI:15378"/>
        <dbReference type="ChEBI" id="CHEBI:15687"/>
        <dbReference type="ChEBI" id="CHEBI:16583"/>
        <dbReference type="ChEBI" id="CHEBI:57540"/>
        <dbReference type="ChEBI" id="CHEBI:57945"/>
        <dbReference type="EC" id="1.1.1.304"/>
    </reaction>
</comment>
<dbReference type="PANTHER" id="PTHR42760:SF121">
    <property type="entry name" value="3-OXOACYL-(ACYL-CARRIER-PROTEIN) REDUCTASE"/>
    <property type="match status" value="1"/>
</dbReference>
<dbReference type="PRINTS" id="PR00081">
    <property type="entry name" value="GDHRDH"/>
</dbReference>
<dbReference type="InterPro" id="IPR014007">
    <property type="entry name" value="23BDH"/>
</dbReference>
<dbReference type="PRINTS" id="PR00080">
    <property type="entry name" value="SDRFAMILY"/>
</dbReference>
<comment type="similarity">
    <text evidence="1 6">Belongs to the short-chain dehydrogenases/reductases (SDR) family.</text>
</comment>
<evidence type="ECO:0000256" key="5">
    <source>
        <dbReference type="ARBA" id="ARBA00047315"/>
    </source>
</evidence>
<dbReference type="NCBIfam" id="NF005559">
    <property type="entry name" value="PRK07231.1"/>
    <property type="match status" value="1"/>
</dbReference>
<organism evidence="7 8">
    <name type="scientific">Actinomycetospora endophytica</name>
    <dbReference type="NCBI Taxonomy" id="2291215"/>
    <lineage>
        <taxon>Bacteria</taxon>
        <taxon>Bacillati</taxon>
        <taxon>Actinomycetota</taxon>
        <taxon>Actinomycetes</taxon>
        <taxon>Pseudonocardiales</taxon>
        <taxon>Pseudonocardiaceae</taxon>
        <taxon>Actinomycetospora</taxon>
    </lineage>
</organism>
<proteinExistence type="inferred from homology"/>
<comment type="caution">
    <text evidence="7">The sequence shown here is derived from an EMBL/GenBank/DDBJ whole genome shotgun (WGS) entry which is preliminary data.</text>
</comment>
<evidence type="ECO:0000313" key="7">
    <source>
        <dbReference type="EMBL" id="MCD2197723.1"/>
    </source>
</evidence>
<dbReference type="NCBIfam" id="TIGR02415">
    <property type="entry name" value="23BDH"/>
    <property type="match status" value="1"/>
</dbReference>
<accession>A0ABS8PHJ0</accession>
<dbReference type="Proteomes" id="UP001199469">
    <property type="component" value="Unassembled WGS sequence"/>
</dbReference>
<evidence type="ECO:0000256" key="1">
    <source>
        <dbReference type="ARBA" id="ARBA00006484"/>
    </source>
</evidence>
<protein>
    <recommendedName>
        <fullName evidence="2">diacetyl reductase [(S)-acetoin forming]</fullName>
        <ecNumber evidence="2">1.1.1.304</ecNumber>
    </recommendedName>
</protein>
<name>A0ABS8PHJ0_9PSEU</name>
<evidence type="ECO:0000256" key="6">
    <source>
        <dbReference type="RuleBase" id="RU000363"/>
    </source>
</evidence>
<dbReference type="Pfam" id="PF00106">
    <property type="entry name" value="adh_short"/>
    <property type="match status" value="1"/>
</dbReference>
<sequence length="261" mass="26500">MSAPGQQRVAVVTGAGRGIGAAIARRLASDGFAVMVSDMDAGTAADTAKAITADGGRAASHVADVSDRDACFALVAAAREEFGGLDVMVSNAGIAQVKTLLEVSPTDLERMLGVNVGGVLWCLQAAAEAMIDQGGGGKIISASSIAGHQGFDHLGHYSASKFAVRALTQAAAKELAPHGITVNAYCPGIVGTTMWDEIDVGLGRYLGTGKGEALAQYSQLIALGRVQTPEDVASFVSYLASPGADYMTGQAPMIDGGIVMV</sequence>
<gene>
    <name evidence="7" type="ORF">LQ327_30570</name>
</gene>
<keyword evidence="8" id="KW-1185">Reference proteome</keyword>
<dbReference type="PANTHER" id="PTHR42760">
    <property type="entry name" value="SHORT-CHAIN DEHYDROGENASES/REDUCTASES FAMILY MEMBER"/>
    <property type="match status" value="1"/>
</dbReference>
<dbReference type="SUPFAM" id="SSF51735">
    <property type="entry name" value="NAD(P)-binding Rossmann-fold domains"/>
    <property type="match status" value="1"/>
</dbReference>
<evidence type="ECO:0000313" key="8">
    <source>
        <dbReference type="Proteomes" id="UP001199469"/>
    </source>
</evidence>
<dbReference type="Gene3D" id="3.40.50.720">
    <property type="entry name" value="NAD(P)-binding Rossmann-like Domain"/>
    <property type="match status" value="1"/>
</dbReference>
<dbReference type="EC" id="1.1.1.304" evidence="2"/>
<dbReference type="PROSITE" id="PS00061">
    <property type="entry name" value="ADH_SHORT"/>
    <property type="match status" value="1"/>
</dbReference>
<keyword evidence="3" id="KW-0560">Oxidoreductase</keyword>